<dbReference type="KEGG" id="hmr:Hipma_1316"/>
<keyword evidence="5" id="KW-0408">Iron</keyword>
<dbReference type="GO" id="GO:0046872">
    <property type="term" value="F:metal ion binding"/>
    <property type="evidence" value="ECO:0007669"/>
    <property type="project" value="UniProtKB-KW"/>
</dbReference>
<sequence length="153" mass="17496">MKPWTIYGIIQRITEKFNKTKEEIKSISPIFKKSLHIFPIDVANDNRLNLEIAALQTPQYNIHRFGIFFCDSPRHADLLLVLGKCSIKMIEPLKETVNQMPQPFGILVIEDENDIGIPVKDLNLGNVLGYYEKSLTANELLNVLLNIMEAEND</sequence>
<evidence type="ECO:0000256" key="3">
    <source>
        <dbReference type="ARBA" id="ARBA00022485"/>
    </source>
</evidence>
<evidence type="ECO:0000313" key="7">
    <source>
        <dbReference type="EMBL" id="AEA34273.1"/>
    </source>
</evidence>
<protein>
    <submittedName>
        <fullName evidence="7">NADH ubiquinone oxidoreductase 20 kDa subunit</fullName>
    </submittedName>
</protein>
<keyword evidence="3" id="KW-0004">4Fe-4S</keyword>
<dbReference type="InParanoid" id="F2LXF9"/>
<comment type="cofactor">
    <cofactor evidence="1">
        <name>[4Fe-4S] cluster</name>
        <dbReference type="ChEBI" id="CHEBI:49883"/>
    </cofactor>
</comment>
<keyword evidence="7" id="KW-0830">Ubiquinone</keyword>
<reference evidence="8" key="2">
    <citation type="submission" date="2011-03" db="EMBL/GenBank/DDBJ databases">
        <title>The complete genome of Hippea maritima DSM 10411.</title>
        <authorList>
            <consortium name="US DOE Joint Genome Institute (JGI-PGF)"/>
            <person name="Lucas S."/>
            <person name="Copeland A."/>
            <person name="Lapidus A."/>
            <person name="Bruce D."/>
            <person name="Goodwin L."/>
            <person name="Pitluck S."/>
            <person name="Peters L."/>
            <person name="Kyrpides N."/>
            <person name="Mavromatis K."/>
            <person name="Pagani I."/>
            <person name="Ivanova N."/>
            <person name="Mikhailova N."/>
            <person name="Lu M."/>
            <person name="Detter J.C."/>
            <person name="Tapia R."/>
            <person name="Han C."/>
            <person name="Land M."/>
            <person name="Hauser L."/>
            <person name="Markowitz V."/>
            <person name="Cheng J.-F."/>
            <person name="Hugenholtz P."/>
            <person name="Woyke T."/>
            <person name="Wu D."/>
            <person name="Spring S."/>
            <person name="Schroeder M."/>
            <person name="Brambilla E."/>
            <person name="Klenk H.-P."/>
            <person name="Eisen J.A."/>
        </authorList>
    </citation>
    <scope>NUCLEOTIDE SEQUENCE [LARGE SCALE GENOMIC DNA]</scope>
    <source>
        <strain evidence="8">ATCC 700847 / DSM 10411 / MH2</strain>
    </source>
</reference>
<keyword evidence="6" id="KW-0411">Iron-sulfur</keyword>
<organism evidence="7 8">
    <name type="scientific">Hippea maritima (strain ATCC 700847 / DSM 10411 / MH2)</name>
    <dbReference type="NCBI Taxonomy" id="760142"/>
    <lineage>
        <taxon>Bacteria</taxon>
        <taxon>Pseudomonadati</taxon>
        <taxon>Campylobacterota</taxon>
        <taxon>Desulfurellia</taxon>
        <taxon>Desulfurellales</taxon>
        <taxon>Hippeaceae</taxon>
        <taxon>Hippea</taxon>
    </lineage>
</organism>
<dbReference type="PANTHER" id="PTHR42989">
    <property type="entry name" value="HYDROGENASE-4 COMPONENT I"/>
    <property type="match status" value="1"/>
</dbReference>
<evidence type="ECO:0000256" key="2">
    <source>
        <dbReference type="ARBA" id="ARBA00009173"/>
    </source>
</evidence>
<dbReference type="EMBL" id="CP002606">
    <property type="protein sequence ID" value="AEA34273.1"/>
    <property type="molecule type" value="Genomic_DNA"/>
</dbReference>
<keyword evidence="4" id="KW-0479">Metal-binding</keyword>
<evidence type="ECO:0000256" key="5">
    <source>
        <dbReference type="ARBA" id="ARBA00023004"/>
    </source>
</evidence>
<evidence type="ECO:0000313" key="8">
    <source>
        <dbReference type="Proteomes" id="UP000008139"/>
    </source>
</evidence>
<name>F2LXF9_HIPMA</name>
<proteinExistence type="inferred from homology"/>
<evidence type="ECO:0000256" key="1">
    <source>
        <dbReference type="ARBA" id="ARBA00001966"/>
    </source>
</evidence>
<evidence type="ECO:0000256" key="4">
    <source>
        <dbReference type="ARBA" id="ARBA00022723"/>
    </source>
</evidence>
<dbReference type="OrthoDB" id="9786737at2"/>
<dbReference type="RefSeq" id="WP_013682305.1">
    <property type="nucleotide sequence ID" value="NC_015318.1"/>
</dbReference>
<dbReference type="eggNOG" id="COG3260">
    <property type="taxonomic scope" value="Bacteria"/>
</dbReference>
<dbReference type="AlphaFoldDB" id="F2LXF9"/>
<dbReference type="SUPFAM" id="SSF56770">
    <property type="entry name" value="HydA/Nqo6-like"/>
    <property type="match status" value="1"/>
</dbReference>
<dbReference type="Proteomes" id="UP000008139">
    <property type="component" value="Chromosome"/>
</dbReference>
<accession>F2LXF9</accession>
<dbReference type="STRING" id="760142.Hipma_1316"/>
<dbReference type="InterPro" id="IPR052375">
    <property type="entry name" value="Complex_I_20kDa-like"/>
</dbReference>
<comment type="similarity">
    <text evidence="2">Belongs to the complex I 20 kDa subunit family.</text>
</comment>
<reference evidence="7 8" key="1">
    <citation type="journal article" date="2011" name="Stand. Genomic Sci.">
        <title>Complete genome sequence of the thermophilic sulfur-reducer Hippea maritima type strain (MH(2)).</title>
        <authorList>
            <person name="Huntemann M."/>
            <person name="Lu M."/>
            <person name="Nolan M."/>
            <person name="Lapidus A."/>
            <person name="Lucas S."/>
            <person name="Hammon N."/>
            <person name="Deshpande S."/>
            <person name="Cheng J.F."/>
            <person name="Tapia R."/>
            <person name="Han C."/>
            <person name="Goodwin L."/>
            <person name="Pitluck S."/>
            <person name="Liolios K."/>
            <person name="Pagani I."/>
            <person name="Ivanova N."/>
            <person name="Ovchinikova G."/>
            <person name="Pati A."/>
            <person name="Chen A."/>
            <person name="Palaniappan K."/>
            <person name="Land M."/>
            <person name="Hauser L."/>
            <person name="Jeffries C.D."/>
            <person name="Detter J.C."/>
            <person name="Brambilla E.M."/>
            <person name="Rohde M."/>
            <person name="Spring S."/>
            <person name="Goker M."/>
            <person name="Woyke T."/>
            <person name="Bristow J."/>
            <person name="Eisen J.A."/>
            <person name="Markowitz V."/>
            <person name="Hugenholtz P."/>
            <person name="Kyrpides N.C."/>
            <person name="Klenk H.P."/>
            <person name="Mavromatis K."/>
        </authorList>
    </citation>
    <scope>NUCLEOTIDE SEQUENCE [LARGE SCALE GENOMIC DNA]</scope>
    <source>
        <strain evidence="8">ATCC 700847 / DSM 10411 / MH2</strain>
    </source>
</reference>
<dbReference type="Gene3D" id="3.40.50.12280">
    <property type="match status" value="1"/>
</dbReference>
<gene>
    <name evidence="7" type="ordered locus">Hipma_1316</name>
</gene>
<dbReference type="PANTHER" id="PTHR42989:SF1">
    <property type="entry name" value="FORMATE HYDROGENLYASE SUBUNIT 7-RELATED"/>
    <property type="match status" value="1"/>
</dbReference>
<evidence type="ECO:0000256" key="6">
    <source>
        <dbReference type="ARBA" id="ARBA00023014"/>
    </source>
</evidence>
<dbReference type="GO" id="GO:0051539">
    <property type="term" value="F:4 iron, 4 sulfur cluster binding"/>
    <property type="evidence" value="ECO:0007669"/>
    <property type="project" value="UniProtKB-KW"/>
</dbReference>
<dbReference type="HOGENOM" id="CLU_1710770_0_0_7"/>
<keyword evidence="8" id="KW-1185">Reference proteome</keyword>